<proteinExistence type="predicted"/>
<dbReference type="PANTHER" id="PTHR34989:SF1">
    <property type="entry name" value="PROTEIN HDED"/>
    <property type="match status" value="1"/>
</dbReference>
<organism evidence="2 3">
    <name type="scientific">Enterococcus faecalis TX4248</name>
    <dbReference type="NCBI Taxonomy" id="749495"/>
    <lineage>
        <taxon>Bacteria</taxon>
        <taxon>Bacillati</taxon>
        <taxon>Bacillota</taxon>
        <taxon>Bacilli</taxon>
        <taxon>Lactobacillales</taxon>
        <taxon>Enterococcaceae</taxon>
        <taxon>Enterococcus</taxon>
    </lineage>
</organism>
<dbReference type="PANTHER" id="PTHR34989">
    <property type="entry name" value="PROTEIN HDED"/>
    <property type="match status" value="1"/>
</dbReference>
<dbReference type="InterPro" id="IPR005325">
    <property type="entry name" value="DUF308_memb"/>
</dbReference>
<dbReference type="InterPro" id="IPR052712">
    <property type="entry name" value="Acid_resist_chaperone_HdeD"/>
</dbReference>
<comment type="caution">
    <text evidence="2">The sequence shown here is derived from an EMBL/GenBank/DDBJ whole genome shotgun (WGS) entry which is preliminary data.</text>
</comment>
<gene>
    <name evidence="2" type="ORF">HMPREF9498_02177</name>
</gene>
<evidence type="ECO:0000313" key="3">
    <source>
        <dbReference type="Proteomes" id="UP000004846"/>
    </source>
</evidence>
<dbReference type="RefSeq" id="WP_002381189.1">
    <property type="nucleotide sequence ID" value="NZ_GL454468.1"/>
</dbReference>
<accession>A0A125W4Q5</accession>
<keyword evidence="1" id="KW-1133">Transmembrane helix</keyword>
<dbReference type="GO" id="GO:0005886">
    <property type="term" value="C:plasma membrane"/>
    <property type="evidence" value="ECO:0007669"/>
    <property type="project" value="TreeGrafter"/>
</dbReference>
<keyword evidence="1" id="KW-0472">Membrane</keyword>
<sequence length="171" mass="19033">MFQTFRENFRRHTLLRDAVFIVIGSAIVFNPGAFFQFVGYLIAGYLMLLGLINIYDDYKIKKQTGSWGLGFVTGLIFVVLAVAFLFFAPVIVSILPFLLGISIVINGLVQLTFALNTRQTGALIYSILVLIAGAVLVFNPFKSLLVLMQVFGFILIFMGVIEIIGHFRNKA</sequence>
<protein>
    <recommendedName>
        <fullName evidence="4">Acid-resistance membrane protein</fullName>
    </recommendedName>
</protein>
<dbReference type="AlphaFoldDB" id="A0A125W4Q5"/>
<feature type="transmembrane region" description="Helical" evidence="1">
    <location>
        <begin position="67"/>
        <end position="88"/>
    </location>
</feature>
<keyword evidence="1" id="KW-0812">Transmembrane</keyword>
<feature type="transmembrane region" description="Helical" evidence="1">
    <location>
        <begin position="122"/>
        <end position="138"/>
    </location>
</feature>
<evidence type="ECO:0000256" key="1">
    <source>
        <dbReference type="SAM" id="Phobius"/>
    </source>
</evidence>
<feature type="transmembrane region" description="Helical" evidence="1">
    <location>
        <begin position="144"/>
        <end position="165"/>
    </location>
</feature>
<reference evidence="2 3" key="1">
    <citation type="submission" date="2010-07" db="EMBL/GenBank/DDBJ databases">
        <authorList>
            <person name="Sid Ahmed O."/>
        </authorList>
    </citation>
    <scope>NUCLEOTIDE SEQUENCE [LARGE SCALE GENOMIC DNA]</scope>
    <source>
        <strain evidence="2 3">TX4248</strain>
    </source>
</reference>
<dbReference type="EMBL" id="AEBR01000071">
    <property type="protein sequence ID" value="EFM82243.1"/>
    <property type="molecule type" value="Genomic_DNA"/>
</dbReference>
<feature type="transmembrane region" description="Helical" evidence="1">
    <location>
        <begin position="12"/>
        <end position="29"/>
    </location>
</feature>
<name>A0A125W4Q5_ENTFL</name>
<dbReference type="Proteomes" id="UP000004846">
    <property type="component" value="Unassembled WGS sequence"/>
</dbReference>
<feature type="transmembrane region" description="Helical" evidence="1">
    <location>
        <begin position="35"/>
        <end position="55"/>
    </location>
</feature>
<dbReference type="GeneID" id="60892844"/>
<feature type="transmembrane region" description="Helical" evidence="1">
    <location>
        <begin position="94"/>
        <end position="115"/>
    </location>
</feature>
<evidence type="ECO:0008006" key="4">
    <source>
        <dbReference type="Google" id="ProtNLM"/>
    </source>
</evidence>
<dbReference type="Pfam" id="PF03729">
    <property type="entry name" value="DUF308"/>
    <property type="match status" value="2"/>
</dbReference>
<dbReference type="HOGENOM" id="CLU_091585_8_2_9"/>
<evidence type="ECO:0000313" key="2">
    <source>
        <dbReference type="EMBL" id="EFM82243.1"/>
    </source>
</evidence>